<feature type="non-terminal residue" evidence="2">
    <location>
        <position position="1"/>
    </location>
</feature>
<protein>
    <submittedName>
        <fullName evidence="2">Copia protein</fullName>
    </submittedName>
</protein>
<organism evidence="2 3">
    <name type="scientific">Cajanus cajan</name>
    <name type="common">Pigeon pea</name>
    <name type="synonym">Cajanus indicus</name>
    <dbReference type="NCBI Taxonomy" id="3821"/>
    <lineage>
        <taxon>Eukaryota</taxon>
        <taxon>Viridiplantae</taxon>
        <taxon>Streptophyta</taxon>
        <taxon>Embryophyta</taxon>
        <taxon>Tracheophyta</taxon>
        <taxon>Spermatophyta</taxon>
        <taxon>Magnoliopsida</taxon>
        <taxon>eudicotyledons</taxon>
        <taxon>Gunneridae</taxon>
        <taxon>Pentapetalae</taxon>
        <taxon>rosids</taxon>
        <taxon>fabids</taxon>
        <taxon>Fabales</taxon>
        <taxon>Fabaceae</taxon>
        <taxon>Papilionoideae</taxon>
        <taxon>50 kb inversion clade</taxon>
        <taxon>NPAAA clade</taxon>
        <taxon>indigoferoid/millettioid clade</taxon>
        <taxon>Phaseoleae</taxon>
        <taxon>Cajanus</taxon>
    </lineage>
</organism>
<gene>
    <name evidence="2" type="ORF">KK1_040631</name>
</gene>
<proteinExistence type="predicted"/>
<feature type="domain" description="Retrovirus-related Pol polyprotein from transposon TNT 1-94-like beta-barrel" evidence="1">
    <location>
        <begin position="41"/>
        <end position="117"/>
    </location>
</feature>
<name>A0A151R6I2_CAJCA</name>
<dbReference type="PANTHER" id="PTHR11439:SF463">
    <property type="entry name" value="REVERSE TRANSCRIPTASE TY1_COPIA-TYPE DOMAIN-CONTAINING PROTEIN"/>
    <property type="match status" value="1"/>
</dbReference>
<dbReference type="Proteomes" id="UP000075243">
    <property type="component" value="Unassembled WGS sequence"/>
</dbReference>
<accession>A0A151R6I2</accession>
<keyword evidence="3" id="KW-1185">Reference proteome</keyword>
<evidence type="ECO:0000259" key="1">
    <source>
        <dbReference type="Pfam" id="PF22936"/>
    </source>
</evidence>
<dbReference type="InterPro" id="IPR054722">
    <property type="entry name" value="PolX-like_BBD"/>
</dbReference>
<dbReference type="Pfam" id="PF22936">
    <property type="entry name" value="Pol_BBD"/>
    <property type="match status" value="1"/>
</dbReference>
<sequence length="326" mass="37072">RFNKNYMGQNSDEQKLEKNKEQNYNFNAYLASSSIVEDPDWYFDNGASNHVTYDQNKVQEVNENDGKSFLTVGNSANLKIIACGNSSLDTQQKSLNLKDVLYVPNITNTLLSISKLTFDNDIYVEFQDATCFVKDKLLGRILLEGKIKNGLYQLPGGYTSANKRPHIFSIKETWHRKLGHPNRKVLNEVMKGCHIEYIALANLAAEVGWIRSLLQEIKLKILITPILWCDNLSAKALATNPVYQSRTKHIEVDVHYIRDQVLNKQVTIEYVPTSDQTVDCLTKSLTSTRFNQLRDKLGVVKLTSSLKGAVKEEDNHNRNTSNELQV</sequence>
<evidence type="ECO:0000313" key="2">
    <source>
        <dbReference type="EMBL" id="KYP38147.1"/>
    </source>
</evidence>
<dbReference type="OMA" id="CHIEYIA"/>
<dbReference type="CDD" id="cd09272">
    <property type="entry name" value="RNase_HI_RT_Ty1"/>
    <property type="match status" value="1"/>
</dbReference>
<dbReference type="EMBL" id="KQ484033">
    <property type="protein sequence ID" value="KYP38147.1"/>
    <property type="molecule type" value="Genomic_DNA"/>
</dbReference>
<evidence type="ECO:0000313" key="3">
    <source>
        <dbReference type="Proteomes" id="UP000075243"/>
    </source>
</evidence>
<reference evidence="2" key="1">
    <citation type="journal article" date="2012" name="Nat. Biotechnol.">
        <title>Draft genome sequence of pigeonpea (Cajanus cajan), an orphan legume crop of resource-poor farmers.</title>
        <authorList>
            <person name="Varshney R.K."/>
            <person name="Chen W."/>
            <person name="Li Y."/>
            <person name="Bharti A.K."/>
            <person name="Saxena R.K."/>
            <person name="Schlueter J.A."/>
            <person name="Donoghue M.T."/>
            <person name="Azam S."/>
            <person name="Fan G."/>
            <person name="Whaley A.M."/>
            <person name="Farmer A.D."/>
            <person name="Sheridan J."/>
            <person name="Iwata A."/>
            <person name="Tuteja R."/>
            <person name="Penmetsa R.V."/>
            <person name="Wu W."/>
            <person name="Upadhyaya H.D."/>
            <person name="Yang S.P."/>
            <person name="Shah T."/>
            <person name="Saxena K.B."/>
            <person name="Michael T."/>
            <person name="McCombie W.R."/>
            <person name="Yang B."/>
            <person name="Zhang G."/>
            <person name="Yang H."/>
            <person name="Wang J."/>
            <person name="Spillane C."/>
            <person name="Cook D.R."/>
            <person name="May G.D."/>
            <person name="Xu X."/>
            <person name="Jackson S.A."/>
        </authorList>
    </citation>
    <scope>NUCLEOTIDE SEQUENCE [LARGE SCALE GENOMIC DNA]</scope>
</reference>
<dbReference type="Gramene" id="C.cajan_40252.t">
    <property type="protein sequence ID" value="C.cajan_40252.t"/>
    <property type="gene ID" value="C.cajan_40252"/>
</dbReference>
<dbReference type="PANTHER" id="PTHR11439">
    <property type="entry name" value="GAG-POL-RELATED RETROTRANSPOSON"/>
    <property type="match status" value="1"/>
</dbReference>
<dbReference type="AlphaFoldDB" id="A0A151R6I2"/>